<dbReference type="Proteomes" id="UP000239430">
    <property type="component" value="Unassembled WGS sequence"/>
</dbReference>
<gene>
    <name evidence="2" type="ORF">MOST_29420</name>
</gene>
<evidence type="ECO:0000313" key="3">
    <source>
        <dbReference type="Proteomes" id="UP000239430"/>
    </source>
</evidence>
<evidence type="ECO:0000256" key="1">
    <source>
        <dbReference type="SAM" id="MobiDB-lite"/>
    </source>
</evidence>
<feature type="region of interest" description="Disordered" evidence="1">
    <location>
        <begin position="1"/>
        <end position="31"/>
    </location>
</feature>
<name>A0A9X7J0G9_9FIRM</name>
<comment type="caution">
    <text evidence="2">The sequence shown here is derived from an EMBL/GenBank/DDBJ whole genome shotgun (WGS) entry which is preliminary data.</text>
</comment>
<evidence type="ECO:0000313" key="2">
    <source>
        <dbReference type="EMBL" id="PRR69671.1"/>
    </source>
</evidence>
<keyword evidence="3" id="KW-1185">Reference proteome</keyword>
<proteinExistence type="predicted"/>
<reference evidence="2 3" key="1">
    <citation type="submission" date="2018-03" db="EMBL/GenBank/DDBJ databases">
        <title>Genome sequence of Moorella stamsii DSM 26217.</title>
        <authorList>
            <person name="Poehlein A."/>
            <person name="Daniel R."/>
        </authorList>
    </citation>
    <scope>NUCLEOTIDE SEQUENCE [LARGE SCALE GENOMIC DNA]</scope>
    <source>
        <strain evidence="3">DSM 26217</strain>
    </source>
</reference>
<dbReference type="EMBL" id="PVXL01000071">
    <property type="protein sequence ID" value="PRR69671.1"/>
    <property type="molecule type" value="Genomic_DNA"/>
</dbReference>
<dbReference type="RefSeq" id="WP_054936362.1">
    <property type="nucleotide sequence ID" value="NZ_PVXL01000071.1"/>
</dbReference>
<dbReference type="AlphaFoldDB" id="A0A9X7J0G9"/>
<organism evidence="2 3">
    <name type="scientific">Neomoorella stamsii</name>
    <dbReference type="NCBI Taxonomy" id="1266720"/>
    <lineage>
        <taxon>Bacteria</taxon>
        <taxon>Bacillati</taxon>
        <taxon>Bacillota</taxon>
        <taxon>Clostridia</taxon>
        <taxon>Neomoorellales</taxon>
        <taxon>Neomoorellaceae</taxon>
        <taxon>Neomoorella</taxon>
    </lineage>
</organism>
<accession>A0A9X7J0G9</accession>
<protein>
    <submittedName>
        <fullName evidence="2">Uncharacterized protein</fullName>
    </submittedName>
</protein>
<sequence length="63" mass="6980">MSKSCQVRHVNRDKSHPLYGQAGTVQARARGPGPRNLLVKLDDGNLVVAPWDNWRVVRGTSDV</sequence>